<dbReference type="EMBL" id="LFYR01000692">
    <property type="protein sequence ID" value="KMZ70980.1"/>
    <property type="molecule type" value="Genomic_DNA"/>
</dbReference>
<name>A0A0K9PRW2_ZOSMR</name>
<evidence type="ECO:0000256" key="7">
    <source>
        <dbReference type="ARBA" id="ARBA00023315"/>
    </source>
</evidence>
<keyword evidence="15" id="KW-1185">Reference proteome</keyword>
<keyword evidence="11" id="KW-1133">Transmembrane helix</keyword>
<dbReference type="STRING" id="29655.A0A0K9PRW2"/>
<comment type="pathway">
    <text evidence="3">Glycerolipid metabolism; triacylglycerol biosynthesis.</text>
</comment>
<protein>
    <submittedName>
        <fullName evidence="14">O-acyltransferase WSD1</fullName>
    </submittedName>
</protein>
<evidence type="ECO:0000256" key="9">
    <source>
        <dbReference type="ARBA" id="ARBA00047604"/>
    </source>
</evidence>
<evidence type="ECO:0000256" key="11">
    <source>
        <dbReference type="SAM" id="Phobius"/>
    </source>
</evidence>
<keyword evidence="6" id="KW-0256">Endoplasmic reticulum</keyword>
<keyword evidence="7 14" id="KW-0012">Acyltransferase</keyword>
<dbReference type="GO" id="GO:0005789">
    <property type="term" value="C:endoplasmic reticulum membrane"/>
    <property type="evidence" value="ECO:0007669"/>
    <property type="project" value="UniProtKB-SubCell"/>
</dbReference>
<dbReference type="GO" id="GO:0004144">
    <property type="term" value="F:diacylglycerol O-acyltransferase activity"/>
    <property type="evidence" value="ECO:0007669"/>
    <property type="project" value="UniProtKB-EC"/>
</dbReference>
<feature type="domain" description="O-acyltransferase WSD1 C-terminal" evidence="13">
    <location>
        <begin position="315"/>
        <end position="460"/>
    </location>
</feature>
<evidence type="ECO:0000256" key="1">
    <source>
        <dbReference type="ARBA" id="ARBA00004162"/>
    </source>
</evidence>
<dbReference type="Pfam" id="PF06974">
    <property type="entry name" value="WS_DGAT_C"/>
    <property type="match status" value="1"/>
</dbReference>
<accession>A0A0K9PRW2</accession>
<evidence type="ECO:0000313" key="15">
    <source>
        <dbReference type="Proteomes" id="UP000036987"/>
    </source>
</evidence>
<feature type="domain" description="O-acyltransferase WSD1-like N-terminal" evidence="12">
    <location>
        <begin position="42"/>
        <end position="179"/>
    </location>
</feature>
<evidence type="ECO:0000256" key="6">
    <source>
        <dbReference type="ARBA" id="ARBA00022824"/>
    </source>
</evidence>
<proteinExistence type="inferred from homology"/>
<evidence type="ECO:0000256" key="2">
    <source>
        <dbReference type="ARBA" id="ARBA00004586"/>
    </source>
</evidence>
<dbReference type="OMA" id="GIEFWPR"/>
<dbReference type="GO" id="GO:0019432">
    <property type="term" value="P:triglyceride biosynthetic process"/>
    <property type="evidence" value="ECO:0000318"/>
    <property type="project" value="GO_Central"/>
</dbReference>
<comment type="subcellular location">
    <subcellularLocation>
        <location evidence="1">Cell membrane</location>
        <topology evidence="1">Single-pass membrane protein</topology>
    </subcellularLocation>
    <subcellularLocation>
        <location evidence="2">Endoplasmic reticulum membrane</location>
    </subcellularLocation>
</comment>
<dbReference type="InterPro" id="IPR004255">
    <property type="entry name" value="O-acyltransferase_WSD1_N"/>
</dbReference>
<comment type="similarity">
    <text evidence="8">In the N-terminal section; belongs to the long-chain O-acyltransferase family.</text>
</comment>
<evidence type="ECO:0000259" key="13">
    <source>
        <dbReference type="Pfam" id="PF06974"/>
    </source>
</evidence>
<keyword evidence="11" id="KW-0472">Membrane</keyword>
<dbReference type="GO" id="GO:0005886">
    <property type="term" value="C:plasma membrane"/>
    <property type="evidence" value="ECO:0000318"/>
    <property type="project" value="GO_Central"/>
</dbReference>
<dbReference type="SUPFAM" id="SSF52777">
    <property type="entry name" value="CoA-dependent acyltransferases"/>
    <property type="match status" value="1"/>
</dbReference>
<organism evidence="14 15">
    <name type="scientific">Zostera marina</name>
    <name type="common">Eelgrass</name>
    <dbReference type="NCBI Taxonomy" id="29655"/>
    <lineage>
        <taxon>Eukaryota</taxon>
        <taxon>Viridiplantae</taxon>
        <taxon>Streptophyta</taxon>
        <taxon>Embryophyta</taxon>
        <taxon>Tracheophyta</taxon>
        <taxon>Spermatophyta</taxon>
        <taxon>Magnoliopsida</taxon>
        <taxon>Liliopsida</taxon>
        <taxon>Zosteraceae</taxon>
        <taxon>Zostera</taxon>
    </lineage>
</organism>
<dbReference type="PANTHER" id="PTHR31650:SF41">
    <property type="entry name" value="O-ACYLTRANSFERASE WSD1-LIKE ISOFORM X1"/>
    <property type="match status" value="1"/>
</dbReference>
<dbReference type="OrthoDB" id="619536at2759"/>
<comment type="pathway">
    <text evidence="4">Lipid metabolism.</text>
</comment>
<comment type="catalytic activity">
    <reaction evidence="9">
        <text>a long chain fatty alcohol + a fatty acyl-CoA = a long-chain alcohol wax ester + CoA</text>
        <dbReference type="Rhea" id="RHEA:38443"/>
        <dbReference type="ChEBI" id="CHEBI:17135"/>
        <dbReference type="ChEBI" id="CHEBI:57287"/>
        <dbReference type="ChEBI" id="CHEBI:77636"/>
        <dbReference type="ChEBI" id="CHEBI:235323"/>
        <dbReference type="EC" id="2.3.1.75"/>
    </reaction>
</comment>
<dbReference type="Proteomes" id="UP000036987">
    <property type="component" value="Unassembled WGS sequence"/>
</dbReference>
<reference evidence="15" key="1">
    <citation type="journal article" date="2016" name="Nature">
        <title>The genome of the seagrass Zostera marina reveals angiosperm adaptation to the sea.</title>
        <authorList>
            <person name="Olsen J.L."/>
            <person name="Rouze P."/>
            <person name="Verhelst B."/>
            <person name="Lin Y.-C."/>
            <person name="Bayer T."/>
            <person name="Collen J."/>
            <person name="Dattolo E."/>
            <person name="De Paoli E."/>
            <person name="Dittami S."/>
            <person name="Maumus F."/>
            <person name="Michel G."/>
            <person name="Kersting A."/>
            <person name="Lauritano C."/>
            <person name="Lohaus R."/>
            <person name="Toepel M."/>
            <person name="Tonon T."/>
            <person name="Vanneste K."/>
            <person name="Amirebrahimi M."/>
            <person name="Brakel J."/>
            <person name="Bostroem C."/>
            <person name="Chovatia M."/>
            <person name="Grimwood J."/>
            <person name="Jenkins J.W."/>
            <person name="Jueterbock A."/>
            <person name="Mraz A."/>
            <person name="Stam W.T."/>
            <person name="Tice H."/>
            <person name="Bornberg-Bauer E."/>
            <person name="Green P.J."/>
            <person name="Pearson G.A."/>
            <person name="Procaccini G."/>
            <person name="Duarte C.M."/>
            <person name="Schmutz J."/>
            <person name="Reusch T.B.H."/>
            <person name="Van de Peer Y."/>
        </authorList>
    </citation>
    <scope>NUCLEOTIDE SEQUENCE [LARGE SCALE GENOMIC DNA]</scope>
    <source>
        <strain evidence="15">cv. Finnish</strain>
    </source>
</reference>
<evidence type="ECO:0000256" key="8">
    <source>
        <dbReference type="ARBA" id="ARBA00024360"/>
    </source>
</evidence>
<comment type="catalytic activity">
    <reaction evidence="10">
        <text>an acyl-CoA + a 1,2-diacyl-sn-glycerol = a triacyl-sn-glycerol + CoA</text>
        <dbReference type="Rhea" id="RHEA:10868"/>
        <dbReference type="ChEBI" id="CHEBI:17815"/>
        <dbReference type="ChEBI" id="CHEBI:57287"/>
        <dbReference type="ChEBI" id="CHEBI:58342"/>
        <dbReference type="ChEBI" id="CHEBI:64615"/>
        <dbReference type="EC" id="2.3.1.20"/>
    </reaction>
</comment>
<dbReference type="GO" id="GO:0047196">
    <property type="term" value="F:long-chain-alcohol O-fatty-acyltransferase activity"/>
    <property type="evidence" value="ECO:0007669"/>
    <property type="project" value="UniProtKB-EC"/>
</dbReference>
<dbReference type="PANTHER" id="PTHR31650">
    <property type="entry name" value="O-ACYLTRANSFERASE (WSD1-LIKE) FAMILY PROTEIN"/>
    <property type="match status" value="1"/>
</dbReference>
<dbReference type="GO" id="GO:0008374">
    <property type="term" value="F:O-acyltransferase activity"/>
    <property type="evidence" value="ECO:0000318"/>
    <property type="project" value="GO_Central"/>
</dbReference>
<evidence type="ECO:0000313" key="14">
    <source>
        <dbReference type="EMBL" id="KMZ70980.1"/>
    </source>
</evidence>
<dbReference type="Pfam" id="PF03007">
    <property type="entry name" value="WS_DGAT_cat"/>
    <property type="match status" value="1"/>
</dbReference>
<dbReference type="InterPro" id="IPR009721">
    <property type="entry name" value="O-acyltransferase_WSD1_C"/>
</dbReference>
<dbReference type="UniPathway" id="UPA00282"/>
<dbReference type="Gene3D" id="3.30.559.10">
    <property type="entry name" value="Chloramphenicol acetyltransferase-like domain"/>
    <property type="match status" value="1"/>
</dbReference>
<gene>
    <name evidence="14" type="ORF">ZOSMA_18G00750</name>
</gene>
<comment type="caution">
    <text evidence="14">The sequence shown here is derived from an EMBL/GenBank/DDBJ whole genome shotgun (WGS) entry which is preliminary data.</text>
</comment>
<sequence>MVVVGDGIYDGREAVTPMGSFFLHPTLQQLVNGVFGFKNPIDVDALKAQLRTSILRHPRFCSVLAKNGDGSDCWRRIRPEEVDLDRHVVVVSEEEELAGGEDFVNKYVGSLTIDTSLDMKRPLWEVHVLRSNRCCVFRVHHVLGDCTSFLALFLDSCQRVDDVSLPPSIPSLRKTPATSSLTKNASLFQRLLLFLSFVWYTIVYCTLLVLHSFWIRDDPSPITGGAGVELWPRMVRTLTIKLSDMKLVKTTFNGTINDVLLGIISLGLERYLELKNISKLNKPLRVTGLVITNLRPTSGLQSLESLMKSDSRVGWGNKFGVMLLPFYLGKRLADPIQHLRKLKEMTCAKKLSLEAIFSLKGYTFVKAVLGGKIAAKMNYNIISNTTFSVSNIMGPLDEMMFAGNPITYIRPTSTGLPQAMFVHMVSYMDKADIHIQVVKNIIPDPDVLVKCFEDALHSMKSSAMQINKKEGV</sequence>
<keyword evidence="11" id="KW-0812">Transmembrane</keyword>
<dbReference type="InterPro" id="IPR023213">
    <property type="entry name" value="CAT-like_dom_sf"/>
</dbReference>
<evidence type="ECO:0000259" key="12">
    <source>
        <dbReference type="Pfam" id="PF03007"/>
    </source>
</evidence>
<dbReference type="AlphaFoldDB" id="A0A0K9PRW2"/>
<evidence type="ECO:0000256" key="3">
    <source>
        <dbReference type="ARBA" id="ARBA00004771"/>
    </source>
</evidence>
<evidence type="ECO:0000256" key="4">
    <source>
        <dbReference type="ARBA" id="ARBA00005189"/>
    </source>
</evidence>
<evidence type="ECO:0000256" key="10">
    <source>
        <dbReference type="ARBA" id="ARBA00048109"/>
    </source>
</evidence>
<evidence type="ECO:0000256" key="5">
    <source>
        <dbReference type="ARBA" id="ARBA00022679"/>
    </source>
</evidence>
<dbReference type="InterPro" id="IPR045034">
    <property type="entry name" value="O-acyltransferase_WSD1-like"/>
</dbReference>
<feature type="transmembrane region" description="Helical" evidence="11">
    <location>
        <begin position="191"/>
        <end position="214"/>
    </location>
</feature>
<keyword evidence="5 14" id="KW-0808">Transferase</keyword>